<dbReference type="KEGG" id="xpo:XPG1_2931"/>
<dbReference type="AlphaFoldDB" id="A0A068R5S9"/>
<dbReference type="NCBIfam" id="TIGR03761">
    <property type="entry name" value="ICE_PFL4669"/>
    <property type="match status" value="1"/>
</dbReference>
<organism evidence="1 2">
    <name type="scientific">Xenorhabdus poinarii G6</name>
    <dbReference type="NCBI Taxonomy" id="1354304"/>
    <lineage>
        <taxon>Bacteria</taxon>
        <taxon>Pseudomonadati</taxon>
        <taxon>Pseudomonadota</taxon>
        <taxon>Gammaproteobacteria</taxon>
        <taxon>Enterobacterales</taxon>
        <taxon>Morganellaceae</taxon>
        <taxon>Xenorhabdus</taxon>
    </lineage>
</organism>
<evidence type="ECO:0008006" key="3">
    <source>
        <dbReference type="Google" id="ProtNLM"/>
    </source>
</evidence>
<sequence>MSEPDEKTAPPTPRRAGALKSALTIELHTHYAIRLWEGRKKEDITGRRQYPDIIGMPQVMKRAGTISVDAAADNPYADSWLIKLEQSLATASASLQQRIATLQETLNALPEHVTLSAVSSVEPLNIGVYSHSPLGYRCVWLLVGYDQLAMKTFQAFHYGFISRSERDALLHNGSRVIRQIYGLVRSYRPLKVTRADIEEKTPAGLEAIKWLGEPEPDILSGRLRSDFSPPLRTVIPNEERG</sequence>
<name>A0A068R5S9_9GAMM</name>
<dbReference type="RefSeq" id="WP_045959458.1">
    <property type="nucleotide sequence ID" value="NZ_FO704551.1"/>
</dbReference>
<accession>A0A068R5S9</accession>
<proteinExistence type="predicted"/>
<reference evidence="1 2" key="1">
    <citation type="submission" date="2013-07" db="EMBL/GenBank/DDBJ databases">
        <authorList>
            <person name="Genoscope - CEA"/>
        </authorList>
    </citation>
    <scope>NUCLEOTIDE SEQUENCE [LARGE SCALE GENOMIC DNA]</scope>
    <source>
        <strain evidence="1 2">G6</strain>
    </source>
</reference>
<dbReference type="STRING" id="1354304.XPG1_2931"/>
<dbReference type="Pfam" id="PF08900">
    <property type="entry name" value="AcaB"/>
    <property type="match status" value="1"/>
</dbReference>
<dbReference type="Proteomes" id="UP000032735">
    <property type="component" value="Chromosome"/>
</dbReference>
<evidence type="ECO:0000313" key="2">
    <source>
        <dbReference type="Proteomes" id="UP000032735"/>
    </source>
</evidence>
<dbReference type="InterPro" id="IPR014996">
    <property type="entry name" value="AcaB"/>
</dbReference>
<dbReference type="EMBL" id="FO704551">
    <property type="protein sequence ID" value="CDG22578.1"/>
    <property type="molecule type" value="Genomic_DNA"/>
</dbReference>
<gene>
    <name evidence="1" type="ORF">XPG1_2931</name>
</gene>
<evidence type="ECO:0000313" key="1">
    <source>
        <dbReference type="EMBL" id="CDG22578.1"/>
    </source>
</evidence>
<protein>
    <recommendedName>
        <fullName evidence="3">Integrating conjugative element protein</fullName>
    </recommendedName>
</protein>
<dbReference type="HOGENOM" id="CLU_082088_2_0_6"/>
<dbReference type="OrthoDB" id="8524550at2"/>
<keyword evidence="2" id="KW-1185">Reference proteome</keyword>